<dbReference type="GO" id="GO:0051661">
    <property type="term" value="P:maintenance of centrosome location"/>
    <property type="evidence" value="ECO:0007669"/>
    <property type="project" value="TreeGrafter"/>
</dbReference>
<comment type="subcellular location">
    <subcellularLocation>
        <location evidence="1">Cytoplasm</location>
        <location evidence="1">Cytoskeleton</location>
        <location evidence="1">Microtubule organizing center</location>
        <location evidence="1">Centrosome</location>
    </subcellularLocation>
</comment>
<evidence type="ECO:0000313" key="7">
    <source>
        <dbReference type="EMBL" id="KAG8541111.1"/>
    </source>
</evidence>
<organism evidence="7 8">
    <name type="scientific">Engystomops pustulosus</name>
    <name type="common">Tungara frog</name>
    <name type="synonym">Physalaemus pustulosus</name>
    <dbReference type="NCBI Taxonomy" id="76066"/>
    <lineage>
        <taxon>Eukaryota</taxon>
        <taxon>Metazoa</taxon>
        <taxon>Chordata</taxon>
        <taxon>Craniata</taxon>
        <taxon>Vertebrata</taxon>
        <taxon>Euteleostomi</taxon>
        <taxon>Amphibia</taxon>
        <taxon>Batrachia</taxon>
        <taxon>Anura</taxon>
        <taxon>Neobatrachia</taxon>
        <taxon>Hyloidea</taxon>
        <taxon>Leptodactylidae</taxon>
        <taxon>Leiuperinae</taxon>
        <taxon>Engystomops</taxon>
    </lineage>
</organism>
<proteinExistence type="predicted"/>
<evidence type="ECO:0000256" key="4">
    <source>
        <dbReference type="ARBA" id="ARBA00023212"/>
    </source>
</evidence>
<dbReference type="GO" id="GO:0005801">
    <property type="term" value="C:cis-Golgi network"/>
    <property type="evidence" value="ECO:0007669"/>
    <property type="project" value="TreeGrafter"/>
</dbReference>
<feature type="non-terminal residue" evidence="7">
    <location>
        <position position="1"/>
    </location>
</feature>
<keyword evidence="3 5" id="KW-0175">Coiled coil</keyword>
<evidence type="ECO:0000256" key="5">
    <source>
        <dbReference type="SAM" id="Coils"/>
    </source>
</evidence>
<dbReference type="GO" id="GO:0005813">
    <property type="term" value="C:centrosome"/>
    <property type="evidence" value="ECO:0007669"/>
    <property type="project" value="UniProtKB-SubCell"/>
</dbReference>
<dbReference type="PANTHER" id="PTHR44981:SF1">
    <property type="entry name" value="A-KINASE ANCHOR PROTEIN 9"/>
    <property type="match status" value="1"/>
</dbReference>
<dbReference type="GO" id="GO:0007165">
    <property type="term" value="P:signal transduction"/>
    <property type="evidence" value="ECO:0007669"/>
    <property type="project" value="InterPro"/>
</dbReference>
<dbReference type="PANTHER" id="PTHR44981">
    <property type="entry name" value="PERICENTRIN-LIKE PROTEIN, ISOFORM F"/>
    <property type="match status" value="1"/>
</dbReference>
<feature type="region of interest" description="Disordered" evidence="6">
    <location>
        <begin position="1"/>
        <end position="110"/>
    </location>
</feature>
<name>A0AAV6YW39_ENGPU</name>
<dbReference type="EMBL" id="WNYA01008404">
    <property type="protein sequence ID" value="KAG8541111.1"/>
    <property type="molecule type" value="Genomic_DNA"/>
</dbReference>
<evidence type="ECO:0000256" key="3">
    <source>
        <dbReference type="ARBA" id="ARBA00023054"/>
    </source>
</evidence>
<feature type="compositionally biased region" description="Polar residues" evidence="6">
    <location>
        <begin position="97"/>
        <end position="109"/>
    </location>
</feature>
<dbReference type="GO" id="GO:0005795">
    <property type="term" value="C:Golgi stack"/>
    <property type="evidence" value="ECO:0007669"/>
    <property type="project" value="TreeGrafter"/>
</dbReference>
<gene>
    <name evidence="7" type="ORF">GDO81_029690</name>
</gene>
<keyword evidence="4" id="KW-0206">Cytoskeleton</keyword>
<dbReference type="GO" id="GO:0097060">
    <property type="term" value="C:synaptic membrane"/>
    <property type="evidence" value="ECO:0007669"/>
    <property type="project" value="TreeGrafter"/>
</dbReference>
<comment type="caution">
    <text evidence="7">The sequence shown here is derived from an EMBL/GenBank/DDBJ whole genome shotgun (WGS) entry which is preliminary data.</text>
</comment>
<feature type="compositionally biased region" description="Polar residues" evidence="6">
    <location>
        <begin position="1"/>
        <end position="24"/>
    </location>
</feature>
<dbReference type="Proteomes" id="UP000824782">
    <property type="component" value="Unassembled WGS sequence"/>
</dbReference>
<evidence type="ECO:0000256" key="6">
    <source>
        <dbReference type="SAM" id="MobiDB-lite"/>
    </source>
</evidence>
<dbReference type="GO" id="GO:0060090">
    <property type="term" value="F:molecular adaptor activity"/>
    <property type="evidence" value="ECO:0007669"/>
    <property type="project" value="InterPro"/>
</dbReference>
<dbReference type="GO" id="GO:1903358">
    <property type="term" value="P:regulation of Golgi organization"/>
    <property type="evidence" value="ECO:0007669"/>
    <property type="project" value="TreeGrafter"/>
</dbReference>
<accession>A0AAV6YW39</accession>
<feature type="coiled-coil region" evidence="5">
    <location>
        <begin position="148"/>
        <end position="182"/>
    </location>
</feature>
<keyword evidence="8" id="KW-1185">Reference proteome</keyword>
<protein>
    <submittedName>
        <fullName evidence="7">Uncharacterized protein</fullName>
    </submittedName>
</protein>
<evidence type="ECO:0000313" key="8">
    <source>
        <dbReference type="Proteomes" id="UP000824782"/>
    </source>
</evidence>
<dbReference type="GO" id="GO:0015459">
    <property type="term" value="F:potassium channel regulator activity"/>
    <property type="evidence" value="ECO:0007669"/>
    <property type="project" value="TreeGrafter"/>
</dbReference>
<evidence type="ECO:0000256" key="1">
    <source>
        <dbReference type="ARBA" id="ARBA00004300"/>
    </source>
</evidence>
<dbReference type="GO" id="GO:0034237">
    <property type="term" value="F:protein kinase A regulatory subunit binding"/>
    <property type="evidence" value="ECO:0007669"/>
    <property type="project" value="TreeGrafter"/>
</dbReference>
<feature type="non-terminal residue" evidence="7">
    <location>
        <position position="184"/>
    </location>
</feature>
<feature type="compositionally biased region" description="Polar residues" evidence="6">
    <location>
        <begin position="52"/>
        <end position="71"/>
    </location>
</feature>
<dbReference type="GO" id="GO:0060307">
    <property type="term" value="P:regulation of ventricular cardiac muscle cell membrane repolarization"/>
    <property type="evidence" value="ECO:0007669"/>
    <property type="project" value="TreeGrafter"/>
</dbReference>
<evidence type="ECO:0000256" key="2">
    <source>
        <dbReference type="ARBA" id="ARBA00022490"/>
    </source>
</evidence>
<dbReference type="InterPro" id="IPR028745">
    <property type="entry name" value="AKAP9/Pericentrin"/>
</dbReference>
<dbReference type="AlphaFoldDB" id="A0AAV6YW39"/>
<reference evidence="7" key="1">
    <citation type="thesis" date="2020" institute="ProQuest LLC" country="789 East Eisenhower Parkway, Ann Arbor, MI, USA">
        <title>Comparative Genomics and Chromosome Evolution.</title>
        <authorList>
            <person name="Mudd A.B."/>
        </authorList>
    </citation>
    <scope>NUCLEOTIDE SEQUENCE</scope>
    <source>
        <strain evidence="7">237g6f4</strain>
        <tissue evidence="7">Blood</tissue>
    </source>
</reference>
<keyword evidence="2" id="KW-0963">Cytoplasm</keyword>
<sequence>LFSAPSQLAQFRQRKGQQSDGQNVTKKSKKKKTSPSTKQRDNPESISEAGPPQSNAALSQTGPSGAGTTAEFTIMRTLPQGEVIQHDKTYTIEPESEVSTTADDYSSEVSAGPHAACTSLISGALGEEEFGVRETFSERGTQSSQTRLEVMEDELAGKQQEIEELNRELEEMRAAYGTEGLQQV</sequence>